<dbReference type="EMBL" id="BMHO01000001">
    <property type="protein sequence ID" value="GGD40817.1"/>
    <property type="molecule type" value="Genomic_DNA"/>
</dbReference>
<dbReference type="InterPro" id="IPR008492">
    <property type="entry name" value="Rv2714-like"/>
</dbReference>
<dbReference type="Proteomes" id="UP000633205">
    <property type="component" value="Unassembled WGS sequence"/>
</dbReference>
<dbReference type="InterPro" id="IPR038389">
    <property type="entry name" value="PSMG2_sf"/>
</dbReference>
<dbReference type="Pfam" id="PF09754">
    <property type="entry name" value="PAC2"/>
    <property type="match status" value="1"/>
</dbReference>
<dbReference type="SUPFAM" id="SSF159659">
    <property type="entry name" value="Cgl1923-like"/>
    <property type="match status" value="1"/>
</dbReference>
<reference evidence="1" key="1">
    <citation type="journal article" date="2014" name="Int. J. Syst. Evol. Microbiol.">
        <title>Complete genome sequence of Corynebacterium casei LMG S-19264T (=DSM 44701T), isolated from a smear-ripened cheese.</title>
        <authorList>
            <consortium name="US DOE Joint Genome Institute (JGI-PGF)"/>
            <person name="Walter F."/>
            <person name="Albersmeier A."/>
            <person name="Kalinowski J."/>
            <person name="Ruckert C."/>
        </authorList>
    </citation>
    <scope>NUCLEOTIDE SEQUENCE</scope>
    <source>
        <strain evidence="1">CGMCC 1.15152</strain>
    </source>
</reference>
<accession>A0A916YDD3</accession>
<proteinExistence type="predicted"/>
<dbReference type="InterPro" id="IPR019151">
    <property type="entry name" value="Proteasome_assmbl_chaperone_2"/>
</dbReference>
<evidence type="ECO:0000313" key="1">
    <source>
        <dbReference type="EMBL" id="GGD40817.1"/>
    </source>
</evidence>
<reference evidence="1" key="2">
    <citation type="submission" date="2020-09" db="EMBL/GenBank/DDBJ databases">
        <authorList>
            <person name="Sun Q."/>
            <person name="Zhou Y."/>
        </authorList>
    </citation>
    <scope>NUCLEOTIDE SEQUENCE</scope>
    <source>
        <strain evidence="1">CGMCC 1.15152</strain>
    </source>
</reference>
<organism evidence="1 2">
    <name type="scientific">Microbacterium faecale</name>
    <dbReference type="NCBI Taxonomy" id="1804630"/>
    <lineage>
        <taxon>Bacteria</taxon>
        <taxon>Bacillati</taxon>
        <taxon>Actinomycetota</taxon>
        <taxon>Actinomycetes</taxon>
        <taxon>Micrococcales</taxon>
        <taxon>Microbacteriaceae</taxon>
        <taxon>Microbacterium</taxon>
    </lineage>
</organism>
<name>A0A916YDD3_9MICO</name>
<dbReference type="RefSeq" id="WP_229731106.1">
    <property type="nucleotide sequence ID" value="NZ_BMHO01000001.1"/>
</dbReference>
<keyword evidence="2" id="KW-1185">Reference proteome</keyword>
<gene>
    <name evidence="1" type="ORF">GCM10010915_22080</name>
</gene>
<protein>
    <recommendedName>
        <fullName evidence="3">Carboxylate--amine ligase</fullName>
    </recommendedName>
</protein>
<sequence length="285" mass="31001">MDDTTRDALGPRIAVAAFDGWNDAGEAASHATSVLRESTPSIEVASVDPELFFDYQYTRPFLRTDGEGRRHIDWPEASLYRPRDANGFWTLRGVEPARAWRSFTSEFVDALLAEDVTGLIAVGAMMSDVPHTRPIAVHAVSENELLRDQLDIDRGRYEGPTGILGVLTDATERAGIPTMSLWASVPHYVAGTSPSPKATLALLERLSDLTAREIDLGSLPTEAAAWEATVDAAAADDDEMTDYIHQLEETRDTWDSPDASGDAIAQAFEKYLRGDGGGKGRPPRG</sequence>
<dbReference type="Gene3D" id="3.40.50.10900">
    <property type="entry name" value="PAC-like subunit"/>
    <property type="match status" value="1"/>
</dbReference>
<comment type="caution">
    <text evidence="1">The sequence shown here is derived from an EMBL/GenBank/DDBJ whole genome shotgun (WGS) entry which is preliminary data.</text>
</comment>
<evidence type="ECO:0008006" key="3">
    <source>
        <dbReference type="Google" id="ProtNLM"/>
    </source>
</evidence>
<evidence type="ECO:0000313" key="2">
    <source>
        <dbReference type="Proteomes" id="UP000633205"/>
    </source>
</evidence>
<dbReference type="AlphaFoldDB" id="A0A916YDD3"/>
<dbReference type="PIRSF" id="PIRSF028754">
    <property type="entry name" value="UCP028754"/>
    <property type="match status" value="1"/>
</dbReference>